<sequence>MSEEDHTVYGKEDLNEDDDDTYMPEDFRSAVEDLHVVNRIHKMHDFGLIQFLQIAFRWCKIETMARSVVCVIVDEALGTAEMVAILVLGNSQKIDHAPFAWKIDVAYWDNSTKGWKIQ</sequence>
<dbReference type="AlphaFoldDB" id="A0AAV6IKA8"/>
<proteinExistence type="predicted"/>
<dbReference type="EMBL" id="JACTNZ010000010">
    <property type="protein sequence ID" value="KAG5528892.1"/>
    <property type="molecule type" value="Genomic_DNA"/>
</dbReference>
<reference evidence="2" key="1">
    <citation type="submission" date="2020-08" db="EMBL/GenBank/DDBJ databases">
        <title>Plant Genome Project.</title>
        <authorList>
            <person name="Zhang R.-G."/>
        </authorList>
    </citation>
    <scope>NUCLEOTIDE SEQUENCE</scope>
    <source>
        <strain evidence="2">WSP0</strain>
        <tissue evidence="2">Leaf</tissue>
    </source>
</reference>
<keyword evidence="3" id="KW-1185">Reference proteome</keyword>
<protein>
    <submittedName>
        <fullName evidence="2">Uncharacterized protein</fullName>
    </submittedName>
</protein>
<gene>
    <name evidence="2" type="ORF">RHGRI_029522</name>
</gene>
<evidence type="ECO:0000313" key="3">
    <source>
        <dbReference type="Proteomes" id="UP000823749"/>
    </source>
</evidence>
<name>A0AAV6IKA8_9ERIC</name>
<dbReference type="Proteomes" id="UP000823749">
    <property type="component" value="Chromosome 10"/>
</dbReference>
<feature type="region of interest" description="Disordered" evidence="1">
    <location>
        <begin position="1"/>
        <end position="22"/>
    </location>
</feature>
<evidence type="ECO:0000313" key="2">
    <source>
        <dbReference type="EMBL" id="KAG5528892.1"/>
    </source>
</evidence>
<comment type="caution">
    <text evidence="2">The sequence shown here is derived from an EMBL/GenBank/DDBJ whole genome shotgun (WGS) entry which is preliminary data.</text>
</comment>
<organism evidence="2 3">
    <name type="scientific">Rhododendron griersonianum</name>
    <dbReference type="NCBI Taxonomy" id="479676"/>
    <lineage>
        <taxon>Eukaryota</taxon>
        <taxon>Viridiplantae</taxon>
        <taxon>Streptophyta</taxon>
        <taxon>Embryophyta</taxon>
        <taxon>Tracheophyta</taxon>
        <taxon>Spermatophyta</taxon>
        <taxon>Magnoliopsida</taxon>
        <taxon>eudicotyledons</taxon>
        <taxon>Gunneridae</taxon>
        <taxon>Pentapetalae</taxon>
        <taxon>asterids</taxon>
        <taxon>Ericales</taxon>
        <taxon>Ericaceae</taxon>
        <taxon>Ericoideae</taxon>
        <taxon>Rhodoreae</taxon>
        <taxon>Rhododendron</taxon>
    </lineage>
</organism>
<feature type="compositionally biased region" description="Basic and acidic residues" evidence="1">
    <location>
        <begin position="1"/>
        <end position="13"/>
    </location>
</feature>
<evidence type="ECO:0000256" key="1">
    <source>
        <dbReference type="SAM" id="MobiDB-lite"/>
    </source>
</evidence>
<accession>A0AAV6IKA8</accession>